<dbReference type="InterPro" id="IPR001623">
    <property type="entry name" value="DnaJ_domain"/>
</dbReference>
<dbReference type="SUPFAM" id="SSF46565">
    <property type="entry name" value="Chaperone J-domain"/>
    <property type="match status" value="1"/>
</dbReference>
<dbReference type="Gene3D" id="1.10.287.110">
    <property type="entry name" value="DnaJ domain"/>
    <property type="match status" value="1"/>
</dbReference>
<protein>
    <submittedName>
        <fullName evidence="3">DnaJ homolog subfamily C member 9</fullName>
    </submittedName>
</protein>
<dbReference type="AlphaFoldDB" id="A0A061QXB2"/>
<dbReference type="CDD" id="cd06257">
    <property type="entry name" value="DnaJ"/>
    <property type="match status" value="1"/>
</dbReference>
<reference evidence="3" key="1">
    <citation type="submission" date="2014-05" db="EMBL/GenBank/DDBJ databases">
        <title>The transcriptome of the halophilic microalga Tetraselmis sp. GSL018 isolated from the Great Salt Lake, Utah.</title>
        <authorList>
            <person name="Jinkerson R.E."/>
            <person name="D'Adamo S."/>
            <person name="Posewitz M.C."/>
        </authorList>
    </citation>
    <scope>NUCLEOTIDE SEQUENCE</scope>
    <source>
        <strain evidence="3">GSL018</strain>
    </source>
</reference>
<dbReference type="EMBL" id="GBEZ01019785">
    <property type="protein sequence ID" value="JAC66819.1"/>
    <property type="molecule type" value="Transcribed_RNA"/>
</dbReference>
<feature type="domain" description="J" evidence="2">
    <location>
        <begin position="8"/>
        <end position="73"/>
    </location>
</feature>
<gene>
    <name evidence="3" type="primary">DNAJC9</name>
    <name evidence="4" type="ORF">TSPGSL018_12725</name>
    <name evidence="3" type="ORF">TSPGSL018_16317</name>
</gene>
<proteinExistence type="predicted"/>
<dbReference type="PANTHER" id="PTHR44916">
    <property type="entry name" value="CHAPERONE DNAJ-DOMAIN SUPERFAMILY PROTEIN-RELATED"/>
    <property type="match status" value="1"/>
</dbReference>
<feature type="compositionally biased region" description="Basic and acidic residues" evidence="1">
    <location>
        <begin position="240"/>
        <end position="250"/>
    </location>
</feature>
<organism evidence="3">
    <name type="scientific">Tetraselmis sp. GSL018</name>
    <dbReference type="NCBI Taxonomy" id="582737"/>
    <lineage>
        <taxon>Eukaryota</taxon>
        <taxon>Viridiplantae</taxon>
        <taxon>Chlorophyta</taxon>
        <taxon>core chlorophytes</taxon>
        <taxon>Chlorodendrophyceae</taxon>
        <taxon>Chlorodendrales</taxon>
        <taxon>Chlorodendraceae</taxon>
        <taxon>Tetraselmis</taxon>
    </lineage>
</organism>
<dbReference type="PROSITE" id="PS50076">
    <property type="entry name" value="DNAJ_2"/>
    <property type="match status" value="1"/>
</dbReference>
<evidence type="ECO:0000313" key="3">
    <source>
        <dbReference type="EMBL" id="JAC65307.1"/>
    </source>
</evidence>
<dbReference type="InterPro" id="IPR036869">
    <property type="entry name" value="J_dom_sf"/>
</dbReference>
<feature type="region of interest" description="Disordered" evidence="1">
    <location>
        <begin position="222"/>
        <end position="263"/>
    </location>
</feature>
<evidence type="ECO:0000256" key="1">
    <source>
        <dbReference type="SAM" id="MobiDB-lite"/>
    </source>
</evidence>
<dbReference type="InterPro" id="IPR018253">
    <property type="entry name" value="DnaJ_domain_CS"/>
</dbReference>
<dbReference type="EMBL" id="GBEZ01021439">
    <property type="protein sequence ID" value="JAC65307.1"/>
    <property type="molecule type" value="Transcribed_RNA"/>
</dbReference>
<name>A0A061QXB2_9CHLO</name>
<accession>A0A061QXB2</accession>
<dbReference type="Pfam" id="PF23302">
    <property type="entry name" value="HTH_DNAJC9"/>
    <property type="match status" value="1"/>
</dbReference>
<dbReference type="InterPro" id="IPR056453">
    <property type="entry name" value="HTH_DNAJC9"/>
</dbReference>
<dbReference type="PANTHER" id="PTHR44916:SF1">
    <property type="entry name" value="CHAPERONE DNAJ-DOMAIN SUPERFAMILY PROTEIN-RELATED"/>
    <property type="match status" value="1"/>
</dbReference>
<dbReference type="PROSITE" id="PS00636">
    <property type="entry name" value="DNAJ_1"/>
    <property type="match status" value="1"/>
</dbReference>
<dbReference type="InterPro" id="IPR042977">
    <property type="entry name" value="AtJ6-like"/>
</dbReference>
<evidence type="ECO:0000313" key="4">
    <source>
        <dbReference type="EMBL" id="JAC66819.1"/>
    </source>
</evidence>
<dbReference type="SMART" id="SM00271">
    <property type="entry name" value="DnaJ"/>
    <property type="match status" value="1"/>
</dbReference>
<dbReference type="PRINTS" id="PR00625">
    <property type="entry name" value="JDOMAIN"/>
</dbReference>
<evidence type="ECO:0000259" key="2">
    <source>
        <dbReference type="PROSITE" id="PS50076"/>
    </source>
</evidence>
<sequence>MDESEGKSLYEILGVEKDASQADIKKAYMKLALKLHPDKNPNDEVAKERFQTLQRVYAVLKDPERRKVYDDTGSLEDSEELAGEKFEDLYQYYRSMFKTVTEDDIVEFENEYRGSAEEEADLLRLYEKFKGNMPVVFEWQLCSRPDRDSHRFADTIENSIGAGKVKKHSAFVKWAKKVRETPAPRDPLKPIKPMKQGSQDLVAMIRGKNKAKHDDLVALLEEKYGAPARQKTGKQKASKQAKEEGRPEERRRKRKAGSTTGNR</sequence>
<dbReference type="Pfam" id="PF00226">
    <property type="entry name" value="DnaJ"/>
    <property type="match status" value="1"/>
</dbReference>